<accession>A0A6A3KRW8</accession>
<dbReference type="EMBL" id="QXFU01001288">
    <property type="protein sequence ID" value="KAE9005770.1"/>
    <property type="molecule type" value="Genomic_DNA"/>
</dbReference>
<dbReference type="AlphaFoldDB" id="A0A6A3KRW8"/>
<evidence type="ECO:0000256" key="1">
    <source>
        <dbReference type="SAM" id="MobiDB-lite"/>
    </source>
</evidence>
<feature type="region of interest" description="Disordered" evidence="1">
    <location>
        <begin position="63"/>
        <end position="97"/>
    </location>
</feature>
<evidence type="ECO:0000313" key="4">
    <source>
        <dbReference type="EMBL" id="KAE9356879.1"/>
    </source>
</evidence>
<reference evidence="5 7" key="1">
    <citation type="submission" date="2018-09" db="EMBL/GenBank/DDBJ databases">
        <title>Genomic investigation of the strawberry pathogen Phytophthora fragariae indicates pathogenicity is determined by transcriptional variation in three key races.</title>
        <authorList>
            <person name="Adams T.M."/>
            <person name="Armitage A.D."/>
            <person name="Sobczyk M.K."/>
            <person name="Bates H.J."/>
            <person name="Dunwell J.M."/>
            <person name="Nellist C.F."/>
            <person name="Harrison R.J."/>
        </authorList>
    </citation>
    <scope>NUCLEOTIDE SEQUENCE [LARGE SCALE GENOMIC DNA]</scope>
    <source>
        <strain evidence="3 5">SCRP249</strain>
        <strain evidence="2 7">SCRP324</strain>
        <strain evidence="4 6">SCRP333</strain>
    </source>
</reference>
<organism evidence="3 5">
    <name type="scientific">Phytophthora rubi</name>
    <dbReference type="NCBI Taxonomy" id="129364"/>
    <lineage>
        <taxon>Eukaryota</taxon>
        <taxon>Sar</taxon>
        <taxon>Stramenopiles</taxon>
        <taxon>Oomycota</taxon>
        <taxon>Peronosporomycetes</taxon>
        <taxon>Peronosporales</taxon>
        <taxon>Peronosporaceae</taxon>
        <taxon>Phytophthora</taxon>
    </lineage>
</organism>
<evidence type="ECO:0000313" key="6">
    <source>
        <dbReference type="Proteomes" id="UP000434957"/>
    </source>
</evidence>
<evidence type="ECO:0000313" key="7">
    <source>
        <dbReference type="Proteomes" id="UP000435112"/>
    </source>
</evidence>
<gene>
    <name evidence="3" type="ORF">PR001_g16354</name>
    <name evidence="2" type="ORF">PR002_g16666</name>
    <name evidence="4" type="ORF">PR003_g2084</name>
</gene>
<keyword evidence="6" id="KW-1185">Reference proteome</keyword>
<sequence length="161" mass="18504">MGYQSTEEDQFAFVEDLQVLLFDDDLLMFNDVVAEEQLDHVDVAIYALHATTRTATQIGLVRKNGGGHQQQQRHGGTARPGRGQKRGQQHQQQQNQGKYCTFCKRNNHSKEQCFRDPSSPAYRPRNDQGRQGRDQFAAMQEKINQMSAMKWRQCRSVTKTS</sequence>
<evidence type="ECO:0000313" key="5">
    <source>
        <dbReference type="Proteomes" id="UP000429607"/>
    </source>
</evidence>
<evidence type="ECO:0000313" key="2">
    <source>
        <dbReference type="EMBL" id="KAE9005770.1"/>
    </source>
</evidence>
<feature type="region of interest" description="Disordered" evidence="1">
    <location>
        <begin position="111"/>
        <end position="134"/>
    </location>
</feature>
<protein>
    <submittedName>
        <fullName evidence="3">Uncharacterized protein</fullName>
    </submittedName>
</protein>
<proteinExistence type="predicted"/>
<dbReference type="EMBL" id="QXFT01000063">
    <property type="protein sequence ID" value="KAE9356879.1"/>
    <property type="molecule type" value="Genomic_DNA"/>
</dbReference>
<dbReference type="Proteomes" id="UP000435112">
    <property type="component" value="Unassembled WGS sequence"/>
</dbReference>
<dbReference type="EMBL" id="QXFV01001284">
    <property type="protein sequence ID" value="KAE9009800.1"/>
    <property type="molecule type" value="Genomic_DNA"/>
</dbReference>
<comment type="caution">
    <text evidence="3">The sequence shown here is derived from an EMBL/GenBank/DDBJ whole genome shotgun (WGS) entry which is preliminary data.</text>
</comment>
<dbReference type="Proteomes" id="UP000434957">
    <property type="component" value="Unassembled WGS sequence"/>
</dbReference>
<evidence type="ECO:0000313" key="3">
    <source>
        <dbReference type="EMBL" id="KAE9009800.1"/>
    </source>
</evidence>
<dbReference type="Proteomes" id="UP000429607">
    <property type="component" value="Unassembled WGS sequence"/>
</dbReference>
<feature type="compositionally biased region" description="Basic and acidic residues" evidence="1">
    <location>
        <begin position="124"/>
        <end position="133"/>
    </location>
</feature>
<name>A0A6A3KRW8_9STRA</name>